<accession>A0A4R4INA7</accession>
<protein>
    <submittedName>
        <fullName evidence="1">Uncharacterized protein</fullName>
    </submittedName>
</protein>
<dbReference type="Proteomes" id="UP000295550">
    <property type="component" value="Unassembled WGS sequence"/>
</dbReference>
<reference evidence="1 2" key="1">
    <citation type="journal article" date="2019" name="Int. J. Syst. Evol. Microbiol.">
        <title>Photorhabdus khanii subsp. guanajuatensis subsp. nov., isolated from Heterorhabditis atacamensis, and Photorhabdus luminescens subsp. mexicana subsp. nov., isolated from Heterorhabditis mexicana entomopathogenic nematodes.</title>
        <authorList>
            <person name="Machado R.A.R."/>
            <person name="Bruno P."/>
            <person name="Arce C.C.M."/>
            <person name="Liechti N."/>
            <person name="Kohler A."/>
            <person name="Bernal J."/>
            <person name="Bruggmann R."/>
            <person name="Turlings T.C.J."/>
        </authorList>
    </citation>
    <scope>NUCLEOTIDE SEQUENCE [LARGE SCALE GENOMIC DNA]</scope>
    <source>
        <strain evidence="1 2">MEX47-22</strain>
    </source>
</reference>
<dbReference type="EMBL" id="PUJX01000068">
    <property type="protein sequence ID" value="TDB42070.1"/>
    <property type="molecule type" value="Genomic_DNA"/>
</dbReference>
<comment type="caution">
    <text evidence="1">The sequence shown here is derived from an EMBL/GenBank/DDBJ whole genome shotgun (WGS) entry which is preliminary data.</text>
</comment>
<evidence type="ECO:0000313" key="2">
    <source>
        <dbReference type="Proteomes" id="UP000295550"/>
    </source>
</evidence>
<dbReference type="AlphaFoldDB" id="A0A4R4INA7"/>
<dbReference type="RefSeq" id="WP_132348990.1">
    <property type="nucleotide sequence ID" value="NZ_CAWOLF010000068.1"/>
</dbReference>
<evidence type="ECO:0000313" key="1">
    <source>
        <dbReference type="EMBL" id="TDB42070.1"/>
    </source>
</evidence>
<gene>
    <name evidence="1" type="ORF">C5468_25320</name>
</gene>
<name>A0A4R4INA7_PHOLU</name>
<sequence length="198" mass="23520">MSQQSKFNIKELLEEKLSSKSEYFTVECYSIDELIQASQFLAEKHIMFEVHFERSRWDVKANNKPRNAKTISCIKFAEENSKRTYYASCDFIGLFRGSVRATVDYEINEEHRSYSVGASVFTFDEFGEAEEYLGEMLLPRREDSKNDREYEKTVEKALVDLVMHIELKQQKEKEDFDRVNQIKKERELRGEPKRRIID</sequence>
<proteinExistence type="predicted"/>
<organism evidence="1 2">
    <name type="scientific">Photorhabdus luminescens subsp. mexicana</name>
    <dbReference type="NCBI Taxonomy" id="2100167"/>
    <lineage>
        <taxon>Bacteria</taxon>
        <taxon>Pseudomonadati</taxon>
        <taxon>Pseudomonadota</taxon>
        <taxon>Gammaproteobacteria</taxon>
        <taxon>Enterobacterales</taxon>
        <taxon>Morganellaceae</taxon>
        <taxon>Photorhabdus</taxon>
    </lineage>
</organism>